<evidence type="ECO:0000256" key="1">
    <source>
        <dbReference type="SAM" id="MobiDB-lite"/>
    </source>
</evidence>
<dbReference type="AlphaFoldDB" id="A0A0B6Y2E7"/>
<accession>A0A0B6Y2E7</accession>
<protein>
    <submittedName>
        <fullName evidence="2">Uncharacterized protein</fullName>
    </submittedName>
</protein>
<name>A0A0B6Y2E7_9EUPU</name>
<dbReference type="EMBL" id="HACG01002850">
    <property type="protein sequence ID" value="CEK49715.1"/>
    <property type="molecule type" value="Transcribed_RNA"/>
</dbReference>
<organism evidence="2">
    <name type="scientific">Arion vulgaris</name>
    <dbReference type="NCBI Taxonomy" id="1028688"/>
    <lineage>
        <taxon>Eukaryota</taxon>
        <taxon>Metazoa</taxon>
        <taxon>Spiralia</taxon>
        <taxon>Lophotrochozoa</taxon>
        <taxon>Mollusca</taxon>
        <taxon>Gastropoda</taxon>
        <taxon>Heterobranchia</taxon>
        <taxon>Euthyneura</taxon>
        <taxon>Panpulmonata</taxon>
        <taxon>Eupulmonata</taxon>
        <taxon>Stylommatophora</taxon>
        <taxon>Helicina</taxon>
        <taxon>Arionoidea</taxon>
        <taxon>Arionidae</taxon>
        <taxon>Arion</taxon>
    </lineage>
</organism>
<feature type="region of interest" description="Disordered" evidence="1">
    <location>
        <begin position="1"/>
        <end position="72"/>
    </location>
</feature>
<feature type="non-terminal residue" evidence="2">
    <location>
        <position position="104"/>
    </location>
</feature>
<feature type="compositionally biased region" description="Polar residues" evidence="1">
    <location>
        <begin position="8"/>
        <end position="49"/>
    </location>
</feature>
<reference evidence="2" key="1">
    <citation type="submission" date="2014-12" db="EMBL/GenBank/DDBJ databases">
        <title>Insight into the proteome of Arion vulgaris.</title>
        <authorList>
            <person name="Aradska J."/>
            <person name="Bulat T."/>
            <person name="Smidak R."/>
            <person name="Sarate P."/>
            <person name="Gangsoo J."/>
            <person name="Sialana F."/>
            <person name="Bilban M."/>
            <person name="Lubec G."/>
        </authorList>
    </citation>
    <scope>NUCLEOTIDE SEQUENCE</scope>
    <source>
        <tissue evidence="2">Skin</tissue>
    </source>
</reference>
<feature type="compositionally biased region" description="Polar residues" evidence="1">
    <location>
        <begin position="59"/>
        <end position="68"/>
    </location>
</feature>
<proteinExistence type="predicted"/>
<sequence length="104" mass="10855">VKKKSRQGTEQSQQASNILSQLSKGSPQNRVSSPSVGASPTMSPSSNRGVSPLGKEYSHQVTTKSSSLGRDISPSLITAQIVKVMAETTTTTSAPNLLRSALQG</sequence>
<feature type="non-terminal residue" evidence="2">
    <location>
        <position position="1"/>
    </location>
</feature>
<evidence type="ECO:0000313" key="2">
    <source>
        <dbReference type="EMBL" id="CEK49715.1"/>
    </source>
</evidence>
<gene>
    <name evidence="2" type="primary">ORF8585</name>
</gene>